<organism evidence="1 3">
    <name type="scientific">Rotaria magnacalcarata</name>
    <dbReference type="NCBI Taxonomy" id="392030"/>
    <lineage>
        <taxon>Eukaryota</taxon>
        <taxon>Metazoa</taxon>
        <taxon>Spiralia</taxon>
        <taxon>Gnathifera</taxon>
        <taxon>Rotifera</taxon>
        <taxon>Eurotatoria</taxon>
        <taxon>Bdelloidea</taxon>
        <taxon>Philodinida</taxon>
        <taxon>Philodinidae</taxon>
        <taxon>Rotaria</taxon>
    </lineage>
</organism>
<evidence type="ECO:0000313" key="3">
    <source>
        <dbReference type="Proteomes" id="UP000681967"/>
    </source>
</evidence>
<feature type="non-terminal residue" evidence="1">
    <location>
        <position position="1"/>
    </location>
</feature>
<protein>
    <submittedName>
        <fullName evidence="1">Uncharacterized protein</fullName>
    </submittedName>
</protein>
<accession>A0A8S2XB79</accession>
<dbReference type="Proteomes" id="UP000681967">
    <property type="component" value="Unassembled WGS sequence"/>
</dbReference>
<sequence>MDVPIKSGTNVLIYAYGLEDPDMSQTGGMIKYHENRRGSRIIPLQSYGNPSPEETFA</sequence>
<evidence type="ECO:0000313" key="2">
    <source>
        <dbReference type="EMBL" id="CAF4931977.1"/>
    </source>
</evidence>
<dbReference type="AlphaFoldDB" id="A0A8S2XB79"/>
<evidence type="ECO:0000313" key="1">
    <source>
        <dbReference type="EMBL" id="CAF4485974.1"/>
    </source>
</evidence>
<gene>
    <name evidence="1" type="ORF">BYL167_LOCUS35347</name>
    <name evidence="2" type="ORF">GIL414_LOCUS53355</name>
</gene>
<reference evidence="1" key="1">
    <citation type="submission" date="2021-02" db="EMBL/GenBank/DDBJ databases">
        <authorList>
            <person name="Nowell W R."/>
        </authorList>
    </citation>
    <scope>NUCLEOTIDE SEQUENCE</scope>
</reference>
<dbReference type="EMBL" id="CAJOBJ010184855">
    <property type="protein sequence ID" value="CAF4931977.1"/>
    <property type="molecule type" value="Genomic_DNA"/>
</dbReference>
<name>A0A8S2XB79_9BILA</name>
<dbReference type="Proteomes" id="UP000681720">
    <property type="component" value="Unassembled WGS sequence"/>
</dbReference>
<dbReference type="EMBL" id="CAJOBH010074150">
    <property type="protein sequence ID" value="CAF4485974.1"/>
    <property type="molecule type" value="Genomic_DNA"/>
</dbReference>
<comment type="caution">
    <text evidence="1">The sequence shown here is derived from an EMBL/GenBank/DDBJ whole genome shotgun (WGS) entry which is preliminary data.</text>
</comment>
<proteinExistence type="predicted"/>